<dbReference type="KEGG" id="hsn:DV733_06225"/>
<keyword evidence="1" id="KW-0472">Membrane</keyword>
<keyword evidence="1" id="KW-0812">Transmembrane</keyword>
<evidence type="ECO:0000313" key="3">
    <source>
        <dbReference type="Proteomes" id="UP000296706"/>
    </source>
</evidence>
<dbReference type="AlphaFoldDB" id="A0A4D6HB44"/>
<evidence type="ECO:0000256" key="1">
    <source>
        <dbReference type="SAM" id="Phobius"/>
    </source>
</evidence>
<dbReference type="EMBL" id="CP031310">
    <property type="protein sequence ID" value="QCC50865.1"/>
    <property type="molecule type" value="Genomic_DNA"/>
</dbReference>
<reference evidence="2 3" key="1">
    <citation type="journal article" date="2019" name="Nat. Commun.">
        <title>A new type of DNA phosphorothioation-based antiviral system in archaea.</title>
        <authorList>
            <person name="Xiong L."/>
            <person name="Liu S."/>
            <person name="Chen S."/>
            <person name="Xiao Y."/>
            <person name="Zhu B."/>
            <person name="Gao Y."/>
            <person name="Zhang Y."/>
            <person name="Chen B."/>
            <person name="Luo J."/>
            <person name="Deng Z."/>
            <person name="Chen X."/>
            <person name="Wang L."/>
            <person name="Chen S."/>
        </authorList>
    </citation>
    <scope>NUCLEOTIDE SEQUENCE [LARGE SCALE GENOMIC DNA]</scope>
    <source>
        <strain evidence="2 3">CBA1105</strain>
    </source>
</reference>
<organism evidence="2 3">
    <name type="scientific">Halapricum salinum</name>
    <dbReference type="NCBI Taxonomy" id="1457250"/>
    <lineage>
        <taxon>Archaea</taxon>
        <taxon>Methanobacteriati</taxon>
        <taxon>Methanobacteriota</taxon>
        <taxon>Stenosarchaea group</taxon>
        <taxon>Halobacteria</taxon>
        <taxon>Halobacteriales</taxon>
        <taxon>Haloarculaceae</taxon>
        <taxon>Halapricum</taxon>
    </lineage>
</organism>
<name>A0A4D6HB44_9EURY</name>
<sequence length="144" mass="15053">MTGGSPTSLSAREHARTLLREAIVPGVVLYLLGSSLRFAIITVVALVVLNLSMDAATAVVGDYADNVVLGSLTLAFTGYLAVAGFPPALVVGVPVGGWLCFDGVQHLRHGETRDDLSVLYSHDGGPLTGILRALGARVLEPFRL</sequence>
<keyword evidence="3" id="KW-1185">Reference proteome</keyword>
<protein>
    <submittedName>
        <fullName evidence="2">Uncharacterized protein</fullName>
    </submittedName>
</protein>
<dbReference type="OrthoDB" id="239884at2157"/>
<keyword evidence="1" id="KW-1133">Transmembrane helix</keyword>
<dbReference type="RefSeq" id="WP_049995577.1">
    <property type="nucleotide sequence ID" value="NZ_CP031310.1"/>
</dbReference>
<gene>
    <name evidence="2" type="ORF">DV733_06225</name>
</gene>
<feature type="transmembrane region" description="Helical" evidence="1">
    <location>
        <begin position="68"/>
        <end position="101"/>
    </location>
</feature>
<proteinExistence type="predicted"/>
<dbReference type="GeneID" id="39847443"/>
<dbReference type="Proteomes" id="UP000296706">
    <property type="component" value="Chromosome"/>
</dbReference>
<evidence type="ECO:0000313" key="2">
    <source>
        <dbReference type="EMBL" id="QCC50865.1"/>
    </source>
</evidence>
<dbReference type="STRING" id="1457250.GCA_000755225_00243"/>
<accession>A0A4D6HB44</accession>